<dbReference type="Pfam" id="PF00001">
    <property type="entry name" value="7tm_1"/>
    <property type="match status" value="1"/>
</dbReference>
<feature type="transmembrane region" description="Helical" evidence="10">
    <location>
        <begin position="288"/>
        <end position="311"/>
    </location>
</feature>
<protein>
    <recommendedName>
        <fullName evidence="11">G-protein coupled receptors family 1 profile domain-containing protein</fullName>
    </recommendedName>
</protein>
<evidence type="ECO:0000256" key="8">
    <source>
        <dbReference type="ARBA" id="ARBA00023224"/>
    </source>
</evidence>
<feature type="transmembrane region" description="Helical" evidence="10">
    <location>
        <begin position="131"/>
        <end position="151"/>
    </location>
</feature>
<organism evidence="12 13">
    <name type="scientific">Allacma fusca</name>
    <dbReference type="NCBI Taxonomy" id="39272"/>
    <lineage>
        <taxon>Eukaryota</taxon>
        <taxon>Metazoa</taxon>
        <taxon>Ecdysozoa</taxon>
        <taxon>Arthropoda</taxon>
        <taxon>Hexapoda</taxon>
        <taxon>Collembola</taxon>
        <taxon>Symphypleona</taxon>
        <taxon>Sminthuridae</taxon>
        <taxon>Allacma</taxon>
    </lineage>
</organism>
<evidence type="ECO:0000259" key="11">
    <source>
        <dbReference type="PROSITE" id="PS50262"/>
    </source>
</evidence>
<keyword evidence="4 10" id="KW-1133">Transmembrane helix</keyword>
<keyword evidence="7" id="KW-0675">Receptor</keyword>
<comment type="similarity">
    <text evidence="2">Belongs to the G-protein coupled receptor 1 family.</text>
</comment>
<feature type="transmembrane region" description="Helical" evidence="10">
    <location>
        <begin position="51"/>
        <end position="79"/>
    </location>
</feature>
<evidence type="ECO:0000256" key="4">
    <source>
        <dbReference type="ARBA" id="ARBA00022989"/>
    </source>
</evidence>
<keyword evidence="6 10" id="KW-0472">Membrane</keyword>
<accession>A0A8J2KJB4</accession>
<evidence type="ECO:0000256" key="7">
    <source>
        <dbReference type="ARBA" id="ARBA00023170"/>
    </source>
</evidence>
<feature type="transmembrane region" description="Helical" evidence="10">
    <location>
        <begin position="323"/>
        <end position="348"/>
    </location>
</feature>
<reference evidence="12" key="1">
    <citation type="submission" date="2021-06" db="EMBL/GenBank/DDBJ databases">
        <authorList>
            <person name="Hodson N. C."/>
            <person name="Mongue J. A."/>
            <person name="Jaron S. K."/>
        </authorList>
    </citation>
    <scope>NUCLEOTIDE SEQUENCE</scope>
</reference>
<evidence type="ECO:0000256" key="3">
    <source>
        <dbReference type="ARBA" id="ARBA00022692"/>
    </source>
</evidence>
<evidence type="ECO:0000256" key="10">
    <source>
        <dbReference type="SAM" id="Phobius"/>
    </source>
</evidence>
<evidence type="ECO:0000256" key="1">
    <source>
        <dbReference type="ARBA" id="ARBA00004141"/>
    </source>
</evidence>
<feature type="transmembrane region" description="Helical" evidence="10">
    <location>
        <begin position="171"/>
        <end position="191"/>
    </location>
</feature>
<evidence type="ECO:0000256" key="6">
    <source>
        <dbReference type="ARBA" id="ARBA00023136"/>
    </source>
</evidence>
<dbReference type="CDD" id="cd15203">
    <property type="entry name" value="7tmA_NPYR-like"/>
    <property type="match status" value="1"/>
</dbReference>
<sequence>MDYMEDDPGDTSSQTNTDLQNLFSNVTSLFGNGTRHELYELYRRNRRIDGIPFYCFIGAYSLLIVFGAIGNSLVVSAVIRKATMRTARNMFIINLAVSDLLLCVITMPLTLMEVLTVHWPLGRHVFLCKLVGTLQATSIFVSTISITAIALDRYHVIVYPTKPSVQRVGAVIVLGLIWLISCILAAPLFIWRNFKHFVIGLPGLSGVDFCLEEWPMDHGRAYYSIFTIIFQYAFPITVVSMAYAMICRKLRYRMKPGTQTTTDVENPTRARSGSGAGKDKNRVRKTNTLLISIALIFVISWLPLNVFNVVWDLADEIENKQTFYIIYAICHMIGMSSACSNPVLYGWLNENFRKEFRDIWSALKSCCCRYRYSRQNNNSGRVLRGSSFRSRVDREPTTVHFRKTKEITEDENDVEQSTLITQVLDRHK</sequence>
<name>A0A8J2KJB4_9HEXA</name>
<dbReference type="PANTHER" id="PTHR24235">
    <property type="entry name" value="NEUROPEPTIDE Y RECEPTOR"/>
    <property type="match status" value="1"/>
</dbReference>
<evidence type="ECO:0000256" key="5">
    <source>
        <dbReference type="ARBA" id="ARBA00023040"/>
    </source>
</evidence>
<evidence type="ECO:0000256" key="2">
    <source>
        <dbReference type="ARBA" id="ARBA00010663"/>
    </source>
</evidence>
<dbReference type="InterPro" id="IPR017452">
    <property type="entry name" value="GPCR_Rhodpsn_7TM"/>
</dbReference>
<feature type="compositionally biased region" description="Polar residues" evidence="9">
    <location>
        <begin position="258"/>
        <end position="271"/>
    </location>
</feature>
<dbReference type="GO" id="GO:0004930">
    <property type="term" value="F:G protein-coupled receptor activity"/>
    <property type="evidence" value="ECO:0007669"/>
    <property type="project" value="UniProtKB-KW"/>
</dbReference>
<dbReference type="OrthoDB" id="9046662at2759"/>
<feature type="domain" description="G-protein coupled receptors family 1 profile" evidence="11">
    <location>
        <begin position="70"/>
        <end position="345"/>
    </location>
</feature>
<gene>
    <name evidence="12" type="ORF">AFUS01_LOCUS25521</name>
</gene>
<dbReference type="EMBL" id="CAJVCH010330309">
    <property type="protein sequence ID" value="CAG7786981.1"/>
    <property type="molecule type" value="Genomic_DNA"/>
</dbReference>
<dbReference type="Proteomes" id="UP000708208">
    <property type="component" value="Unassembled WGS sequence"/>
</dbReference>
<evidence type="ECO:0000313" key="12">
    <source>
        <dbReference type="EMBL" id="CAG7786981.1"/>
    </source>
</evidence>
<dbReference type="SUPFAM" id="SSF81321">
    <property type="entry name" value="Family A G protein-coupled receptor-like"/>
    <property type="match status" value="1"/>
</dbReference>
<dbReference type="GO" id="GO:0016020">
    <property type="term" value="C:membrane"/>
    <property type="evidence" value="ECO:0007669"/>
    <property type="project" value="UniProtKB-SubCell"/>
</dbReference>
<dbReference type="PROSITE" id="PS00237">
    <property type="entry name" value="G_PROTEIN_RECEP_F1_1"/>
    <property type="match status" value="1"/>
</dbReference>
<evidence type="ECO:0000313" key="13">
    <source>
        <dbReference type="Proteomes" id="UP000708208"/>
    </source>
</evidence>
<dbReference type="SMART" id="SM01381">
    <property type="entry name" value="7TM_GPCR_Srsx"/>
    <property type="match status" value="1"/>
</dbReference>
<proteinExistence type="inferred from homology"/>
<dbReference type="AlphaFoldDB" id="A0A8J2KJB4"/>
<keyword evidence="8" id="KW-0807">Transducer</keyword>
<dbReference type="InterPro" id="IPR000276">
    <property type="entry name" value="GPCR_Rhodpsn"/>
</dbReference>
<dbReference type="PROSITE" id="PS50262">
    <property type="entry name" value="G_PROTEIN_RECEP_F1_2"/>
    <property type="match status" value="1"/>
</dbReference>
<feature type="region of interest" description="Disordered" evidence="9">
    <location>
        <begin position="258"/>
        <end position="280"/>
    </location>
</feature>
<keyword evidence="3 10" id="KW-0812">Transmembrane</keyword>
<feature type="transmembrane region" description="Helical" evidence="10">
    <location>
        <begin position="221"/>
        <end position="246"/>
    </location>
</feature>
<comment type="caution">
    <text evidence="12">The sequence shown here is derived from an EMBL/GenBank/DDBJ whole genome shotgun (WGS) entry which is preliminary data.</text>
</comment>
<comment type="subcellular location">
    <subcellularLocation>
        <location evidence="1">Membrane</location>
        <topology evidence="1">Multi-pass membrane protein</topology>
    </subcellularLocation>
</comment>
<dbReference type="PANTHER" id="PTHR24235:SF30">
    <property type="entry name" value="NEUROPEPTIDE F RECEPTOR"/>
    <property type="match status" value="1"/>
</dbReference>
<evidence type="ECO:0000256" key="9">
    <source>
        <dbReference type="SAM" id="MobiDB-lite"/>
    </source>
</evidence>
<feature type="transmembrane region" description="Helical" evidence="10">
    <location>
        <begin position="91"/>
        <end position="111"/>
    </location>
</feature>
<keyword evidence="5" id="KW-0297">G-protein coupled receptor</keyword>
<keyword evidence="13" id="KW-1185">Reference proteome</keyword>